<reference evidence="5 6" key="1">
    <citation type="journal article" date="2007" name="Int. J. Syst. Evol. Microbiol.">
        <title>Paenibacillus ginsengarvi sp. nov., isolated from soil from ginseng cultivation.</title>
        <authorList>
            <person name="Yoon M.H."/>
            <person name="Ten L.N."/>
            <person name="Im W.T."/>
        </authorList>
    </citation>
    <scope>NUCLEOTIDE SEQUENCE [LARGE SCALE GENOMIC DNA]</scope>
    <source>
        <strain evidence="5 6">KCTC 13059</strain>
    </source>
</reference>
<dbReference type="GO" id="GO:0045892">
    <property type="term" value="P:negative regulation of DNA-templated transcription"/>
    <property type="evidence" value="ECO:0007669"/>
    <property type="project" value="UniProtKB-ARBA"/>
</dbReference>
<dbReference type="SUPFAM" id="SSF46894">
    <property type="entry name" value="C-terminal effector domain of the bipartite response regulators"/>
    <property type="match status" value="1"/>
</dbReference>
<keyword evidence="3" id="KW-0804">Transcription</keyword>
<dbReference type="Proteomes" id="UP000282311">
    <property type="component" value="Unassembled WGS sequence"/>
</dbReference>
<proteinExistence type="predicted"/>
<accession>A0A3B0CB56</accession>
<dbReference type="PROSITE" id="PS50043">
    <property type="entry name" value="HTH_LUXR_2"/>
    <property type="match status" value="1"/>
</dbReference>
<dbReference type="InterPro" id="IPR036388">
    <property type="entry name" value="WH-like_DNA-bd_sf"/>
</dbReference>
<dbReference type="SUPFAM" id="SSF55781">
    <property type="entry name" value="GAF domain-like"/>
    <property type="match status" value="1"/>
</dbReference>
<feature type="domain" description="HTH luxR-type" evidence="4">
    <location>
        <begin position="501"/>
        <end position="566"/>
    </location>
</feature>
<dbReference type="InterPro" id="IPR029016">
    <property type="entry name" value="GAF-like_dom_sf"/>
</dbReference>
<dbReference type="OrthoDB" id="9808843at2"/>
<dbReference type="CDD" id="cd06170">
    <property type="entry name" value="LuxR_C_like"/>
    <property type="match status" value="1"/>
</dbReference>
<dbReference type="PANTHER" id="PTHR44688">
    <property type="entry name" value="DNA-BINDING TRANSCRIPTIONAL ACTIVATOR DEVR_DOSR"/>
    <property type="match status" value="1"/>
</dbReference>
<keyword evidence="2" id="KW-0238">DNA-binding</keyword>
<evidence type="ECO:0000256" key="3">
    <source>
        <dbReference type="ARBA" id="ARBA00023163"/>
    </source>
</evidence>
<dbReference type="InterPro" id="IPR000792">
    <property type="entry name" value="Tscrpt_reg_LuxR_C"/>
</dbReference>
<protein>
    <submittedName>
        <fullName evidence="5">Helix-turn-helix transcriptional regulator</fullName>
    </submittedName>
</protein>
<dbReference type="InterPro" id="IPR016032">
    <property type="entry name" value="Sig_transdc_resp-reg_C-effctor"/>
</dbReference>
<dbReference type="RefSeq" id="WP_120748775.1">
    <property type="nucleotide sequence ID" value="NZ_RBAH01000013.1"/>
</dbReference>
<keyword evidence="6" id="KW-1185">Reference proteome</keyword>
<evidence type="ECO:0000256" key="1">
    <source>
        <dbReference type="ARBA" id="ARBA00023015"/>
    </source>
</evidence>
<gene>
    <name evidence="5" type="ORF">D7M11_18785</name>
</gene>
<dbReference type="GO" id="GO:0003677">
    <property type="term" value="F:DNA binding"/>
    <property type="evidence" value="ECO:0007669"/>
    <property type="project" value="UniProtKB-KW"/>
</dbReference>
<organism evidence="5 6">
    <name type="scientific">Paenibacillus ginsengarvi</name>
    <dbReference type="NCBI Taxonomy" id="400777"/>
    <lineage>
        <taxon>Bacteria</taxon>
        <taxon>Bacillati</taxon>
        <taxon>Bacillota</taxon>
        <taxon>Bacilli</taxon>
        <taxon>Bacillales</taxon>
        <taxon>Paenibacillaceae</taxon>
        <taxon>Paenibacillus</taxon>
    </lineage>
</organism>
<dbReference type="PANTHER" id="PTHR44688:SF16">
    <property type="entry name" value="DNA-BINDING TRANSCRIPTIONAL ACTIVATOR DEVR_DOSR"/>
    <property type="match status" value="1"/>
</dbReference>
<dbReference type="SMART" id="SM00421">
    <property type="entry name" value="HTH_LUXR"/>
    <property type="match status" value="1"/>
</dbReference>
<dbReference type="AlphaFoldDB" id="A0A3B0CB56"/>
<dbReference type="Gene3D" id="1.10.10.10">
    <property type="entry name" value="Winged helix-like DNA-binding domain superfamily/Winged helix DNA-binding domain"/>
    <property type="match status" value="1"/>
</dbReference>
<comment type="caution">
    <text evidence="5">The sequence shown here is derived from an EMBL/GenBank/DDBJ whole genome shotgun (WGS) entry which is preliminary data.</text>
</comment>
<dbReference type="Pfam" id="PF00196">
    <property type="entry name" value="GerE"/>
    <property type="match status" value="1"/>
</dbReference>
<dbReference type="EMBL" id="RBAH01000013">
    <property type="protein sequence ID" value="RKN82021.1"/>
    <property type="molecule type" value="Genomic_DNA"/>
</dbReference>
<dbReference type="PRINTS" id="PR00038">
    <property type="entry name" value="HTHLUXR"/>
</dbReference>
<evidence type="ECO:0000256" key="2">
    <source>
        <dbReference type="ARBA" id="ARBA00023125"/>
    </source>
</evidence>
<sequence>MMKQQLLKQLQHLQDVYSNDCGLMIVITDAQGTGLTARTESPSFVRPLADYLFPTREQFLLPILKDVSSINRPIVYQGQSGIKMIIAPIKTDGSTIAFIWAGVIIEKQNRALIERALDHRKGSDPIREAVALVPDTTDDRKRQMLDKLGQMSDIASTILQQAYALDSYDEHIREIDDFMQGDPSVLHPHLLLERLADIMASDFAGYAVCTDERFNIADTVGGPEYARLIGGEFLLGEGFLGQAGLSAATSHWDKIAWDPRLDFFMEYGIHPKELVCFPIKIRGRLKAIAFAGIVSDRSFLPRRIRLGSLLANAYAVQLDASMQEETKSRQRVRLSLLFDIAQSMAASEDECAIMHMLVDASISLVQGTYACVVIKQPGIAAQAYVVSRKLPSDQVETYAKSVVRRYFAAPPQPLSRNPVLAENDWSRYVYEFPLVSGSEVSGVLAVGLDSEEACEQQRPFLTVLAFMGEVFLQRSQRTMPPLKPSQAAPALAGSQAQPFRSASIDNSLTRREKEVLALLMKGLSNLQIAQKLYISAHTVKNHITKIYEKLGVADRTQALAKMYSTDEQQCRA</sequence>
<evidence type="ECO:0000313" key="5">
    <source>
        <dbReference type="EMBL" id="RKN82021.1"/>
    </source>
</evidence>
<keyword evidence="1" id="KW-0805">Transcription regulation</keyword>
<evidence type="ECO:0000313" key="6">
    <source>
        <dbReference type="Proteomes" id="UP000282311"/>
    </source>
</evidence>
<evidence type="ECO:0000259" key="4">
    <source>
        <dbReference type="PROSITE" id="PS50043"/>
    </source>
</evidence>
<name>A0A3B0CB56_9BACL</name>
<dbReference type="Gene3D" id="3.30.450.40">
    <property type="match status" value="1"/>
</dbReference>